<keyword evidence="3" id="KW-1185">Reference proteome</keyword>
<gene>
    <name evidence="2" type="ORF">BDA99DRAFT_410118</name>
</gene>
<dbReference type="PANTHER" id="PTHR24148">
    <property type="entry name" value="ANKYRIN REPEAT DOMAIN-CONTAINING PROTEIN 39 HOMOLOG-RELATED"/>
    <property type="match status" value="1"/>
</dbReference>
<accession>A0AAD5KI77</accession>
<evidence type="ECO:0000259" key="1">
    <source>
        <dbReference type="Pfam" id="PF06985"/>
    </source>
</evidence>
<feature type="non-terminal residue" evidence="2">
    <location>
        <position position="1"/>
    </location>
</feature>
<reference evidence="2" key="2">
    <citation type="submission" date="2023-02" db="EMBL/GenBank/DDBJ databases">
        <authorList>
            <consortium name="DOE Joint Genome Institute"/>
            <person name="Mondo S.J."/>
            <person name="Chang Y."/>
            <person name="Wang Y."/>
            <person name="Ahrendt S."/>
            <person name="Andreopoulos W."/>
            <person name="Barry K."/>
            <person name="Beard J."/>
            <person name="Benny G.L."/>
            <person name="Blankenship S."/>
            <person name="Bonito G."/>
            <person name="Cuomo C."/>
            <person name="Desiro A."/>
            <person name="Gervers K.A."/>
            <person name="Hundley H."/>
            <person name="Kuo A."/>
            <person name="LaButti K."/>
            <person name="Lang B.F."/>
            <person name="Lipzen A."/>
            <person name="O'Donnell K."/>
            <person name="Pangilinan J."/>
            <person name="Reynolds N."/>
            <person name="Sandor L."/>
            <person name="Smith M.W."/>
            <person name="Tsang A."/>
            <person name="Grigoriev I.V."/>
            <person name="Stajich J.E."/>
            <person name="Spatafora J.W."/>
        </authorList>
    </citation>
    <scope>NUCLEOTIDE SEQUENCE</scope>
    <source>
        <strain evidence="2">RSA 2281</strain>
    </source>
</reference>
<feature type="domain" description="Heterokaryon incompatibility" evidence="1">
    <location>
        <begin position="2"/>
        <end position="57"/>
    </location>
</feature>
<proteinExistence type="predicted"/>
<feature type="non-terminal residue" evidence="2">
    <location>
        <position position="133"/>
    </location>
</feature>
<organism evidence="2 3">
    <name type="scientific">Phascolomyces articulosus</name>
    <dbReference type="NCBI Taxonomy" id="60185"/>
    <lineage>
        <taxon>Eukaryota</taxon>
        <taxon>Fungi</taxon>
        <taxon>Fungi incertae sedis</taxon>
        <taxon>Mucoromycota</taxon>
        <taxon>Mucoromycotina</taxon>
        <taxon>Mucoromycetes</taxon>
        <taxon>Mucorales</taxon>
        <taxon>Lichtheimiaceae</taxon>
        <taxon>Phascolomyces</taxon>
    </lineage>
</organism>
<evidence type="ECO:0000313" key="2">
    <source>
        <dbReference type="EMBL" id="KAI9271680.1"/>
    </source>
</evidence>
<comment type="caution">
    <text evidence="2">The sequence shown here is derived from an EMBL/GenBank/DDBJ whole genome shotgun (WGS) entry which is preliminary data.</text>
</comment>
<dbReference type="AlphaFoldDB" id="A0AAD5KI77"/>
<evidence type="ECO:0000313" key="3">
    <source>
        <dbReference type="Proteomes" id="UP001209540"/>
    </source>
</evidence>
<name>A0AAD5KI77_9FUNG</name>
<reference evidence="2" key="1">
    <citation type="journal article" date="2022" name="IScience">
        <title>Evolution of zygomycete secretomes and the origins of terrestrial fungal ecologies.</title>
        <authorList>
            <person name="Chang Y."/>
            <person name="Wang Y."/>
            <person name="Mondo S."/>
            <person name="Ahrendt S."/>
            <person name="Andreopoulos W."/>
            <person name="Barry K."/>
            <person name="Beard J."/>
            <person name="Benny G.L."/>
            <person name="Blankenship S."/>
            <person name="Bonito G."/>
            <person name="Cuomo C."/>
            <person name="Desiro A."/>
            <person name="Gervers K.A."/>
            <person name="Hundley H."/>
            <person name="Kuo A."/>
            <person name="LaButti K."/>
            <person name="Lang B.F."/>
            <person name="Lipzen A."/>
            <person name="O'Donnell K."/>
            <person name="Pangilinan J."/>
            <person name="Reynolds N."/>
            <person name="Sandor L."/>
            <person name="Smith M.E."/>
            <person name="Tsang A."/>
            <person name="Grigoriev I.V."/>
            <person name="Stajich J.E."/>
            <person name="Spatafora J.W."/>
        </authorList>
    </citation>
    <scope>NUCLEOTIDE SEQUENCE</scope>
    <source>
        <strain evidence="2">RSA 2281</strain>
    </source>
</reference>
<protein>
    <recommendedName>
        <fullName evidence="1">Heterokaryon incompatibility domain-containing protein</fullName>
    </recommendedName>
</protein>
<dbReference type="PANTHER" id="PTHR24148:SF64">
    <property type="entry name" value="HETEROKARYON INCOMPATIBILITY DOMAIN-CONTAINING PROTEIN"/>
    <property type="match status" value="1"/>
</dbReference>
<dbReference type="Proteomes" id="UP001209540">
    <property type="component" value="Unassembled WGS sequence"/>
</dbReference>
<dbReference type="EMBL" id="JAIXMP010000006">
    <property type="protein sequence ID" value="KAI9271680.1"/>
    <property type="molecule type" value="Genomic_DNA"/>
</dbReference>
<dbReference type="Pfam" id="PF06985">
    <property type="entry name" value="HET"/>
    <property type="match status" value="1"/>
</dbReference>
<dbReference type="InterPro" id="IPR052895">
    <property type="entry name" value="HetReg/Transcr_Mod"/>
</dbReference>
<sequence>RICQQHNIKYIWYDQLCINQDNKEEKQREIRNMHHIYENAYCTVAFVPDYSHKEHLSASKQQYFKRLWTLEEIIKSRRLLFVGRDIHTFGGYDEIANLLKSSSELNVAQILFHAHQRTSTKEHDRVFALVQLF</sequence>
<dbReference type="InterPro" id="IPR010730">
    <property type="entry name" value="HET"/>
</dbReference>